<dbReference type="PRINTS" id="PR01590">
    <property type="entry name" value="HTHFIS"/>
</dbReference>
<dbReference type="RefSeq" id="WP_246904040.1">
    <property type="nucleotide sequence ID" value="NZ_JALJRB010000005.1"/>
</dbReference>
<keyword evidence="15" id="KW-1185">Reference proteome</keyword>
<sequence length="451" mass="49995">MARNLQIMVVDDEEAICVALSAWLTKEGYSVETAGSGAEALAKMERQPSDLYLVDYKMPGMDGLQLMAEIKARQPDAPIIMITAHGSIQSAVAAMKRGAIDYLCKPFDPEELSLLMERVAAAHTLQQAETAPDGQWDTAAAPPAWGGIVGQSEALRIVLEEIEEVAPTPAPVLITGETGTGKDLLAMAIHMRSEQAAGPFVAINCGAQSETLLESELFGHEKGAFTGAIKARRGRLEMADGGTLFLDEIGEISSKMQVALLRVLEEKKFCRLGGNQPIETRFRLISATHRDLRQLLREEQFREDFFYRINVLTIHIPPLRERLADVPVLADFFLRKYAAETGKPVEGLTPRAMEILMGYAWPGNVRELRNVIERVVVIARGRMIGAEELSFLQPPGDTCIPETATLKEMERRHLQNALENSDWNISRAAKLLDIDRVTLSRKMKRLNLKRP</sequence>
<dbReference type="Pfam" id="PF00158">
    <property type="entry name" value="Sigma54_activat"/>
    <property type="match status" value="1"/>
</dbReference>
<dbReference type="PROSITE" id="PS00675">
    <property type="entry name" value="SIGMA54_INTERACT_1"/>
    <property type="match status" value="1"/>
</dbReference>
<dbReference type="Pfam" id="PF25601">
    <property type="entry name" value="AAA_lid_14"/>
    <property type="match status" value="1"/>
</dbReference>
<keyword evidence="8" id="KW-0238">DNA-binding</keyword>
<dbReference type="GO" id="GO:0000160">
    <property type="term" value="P:phosphorelay signal transduction system"/>
    <property type="evidence" value="ECO:0007669"/>
    <property type="project" value="UniProtKB-KW"/>
</dbReference>
<dbReference type="AlphaFoldDB" id="A0AA41R1Z6"/>
<dbReference type="CDD" id="cd00009">
    <property type="entry name" value="AAA"/>
    <property type="match status" value="1"/>
</dbReference>
<feature type="domain" description="Response regulatory" evidence="13">
    <location>
        <begin position="6"/>
        <end position="120"/>
    </location>
</feature>
<dbReference type="SUPFAM" id="SSF46689">
    <property type="entry name" value="Homeodomain-like"/>
    <property type="match status" value="1"/>
</dbReference>
<dbReference type="PROSITE" id="PS00688">
    <property type="entry name" value="SIGMA54_INTERACT_3"/>
    <property type="match status" value="1"/>
</dbReference>
<dbReference type="InterPro" id="IPR025662">
    <property type="entry name" value="Sigma_54_int_dom_ATP-bd_1"/>
</dbReference>
<dbReference type="InterPro" id="IPR058031">
    <property type="entry name" value="AAA_lid_NorR"/>
</dbReference>
<keyword evidence="6" id="KW-0902">Two-component regulatory system</keyword>
<keyword evidence="9" id="KW-0010">Activator</keyword>
<dbReference type="InterPro" id="IPR002197">
    <property type="entry name" value="HTH_Fis"/>
</dbReference>
<keyword evidence="10" id="KW-0804">Transcription</keyword>
<keyword evidence="7" id="KW-0805">Transcription regulation</keyword>
<dbReference type="Pfam" id="PF02954">
    <property type="entry name" value="HTH_8"/>
    <property type="match status" value="1"/>
</dbReference>
<dbReference type="FunFam" id="3.40.50.300:FF:000006">
    <property type="entry name" value="DNA-binding transcriptional regulator NtrC"/>
    <property type="match status" value="1"/>
</dbReference>
<dbReference type="InterPro" id="IPR009057">
    <property type="entry name" value="Homeodomain-like_sf"/>
</dbReference>
<dbReference type="SUPFAM" id="SSF52540">
    <property type="entry name" value="P-loop containing nucleoside triphosphate hydrolases"/>
    <property type="match status" value="1"/>
</dbReference>
<evidence type="ECO:0000256" key="7">
    <source>
        <dbReference type="ARBA" id="ARBA00023015"/>
    </source>
</evidence>
<dbReference type="InterPro" id="IPR003593">
    <property type="entry name" value="AAA+_ATPase"/>
</dbReference>
<evidence type="ECO:0000256" key="6">
    <source>
        <dbReference type="ARBA" id="ARBA00023012"/>
    </source>
</evidence>
<dbReference type="Pfam" id="PF00072">
    <property type="entry name" value="Response_reg"/>
    <property type="match status" value="1"/>
</dbReference>
<evidence type="ECO:0000256" key="5">
    <source>
        <dbReference type="ARBA" id="ARBA00022840"/>
    </source>
</evidence>
<evidence type="ECO:0000256" key="1">
    <source>
        <dbReference type="ARBA" id="ARBA00004496"/>
    </source>
</evidence>
<protein>
    <submittedName>
        <fullName evidence="14">Sigma-54 dependent transcriptional regulator</fullName>
    </submittedName>
</protein>
<dbReference type="GO" id="GO:0005524">
    <property type="term" value="F:ATP binding"/>
    <property type="evidence" value="ECO:0007669"/>
    <property type="project" value="UniProtKB-KW"/>
</dbReference>
<dbReference type="InterPro" id="IPR002078">
    <property type="entry name" value="Sigma_54_int"/>
</dbReference>
<accession>A0AA41R1Z6</accession>
<dbReference type="FunFam" id="1.10.8.60:FF:000014">
    <property type="entry name" value="DNA-binding transcriptional regulator NtrC"/>
    <property type="match status" value="1"/>
</dbReference>
<proteinExistence type="predicted"/>
<evidence type="ECO:0000256" key="2">
    <source>
        <dbReference type="ARBA" id="ARBA00022490"/>
    </source>
</evidence>
<organism evidence="14 15">
    <name type="scientific">Desulfatitalea alkaliphila</name>
    <dbReference type="NCBI Taxonomy" id="2929485"/>
    <lineage>
        <taxon>Bacteria</taxon>
        <taxon>Pseudomonadati</taxon>
        <taxon>Thermodesulfobacteriota</taxon>
        <taxon>Desulfobacteria</taxon>
        <taxon>Desulfobacterales</taxon>
        <taxon>Desulfosarcinaceae</taxon>
        <taxon>Desulfatitalea</taxon>
    </lineage>
</organism>
<dbReference type="InterPro" id="IPR025944">
    <property type="entry name" value="Sigma_54_int_dom_CS"/>
</dbReference>
<dbReference type="Gene3D" id="3.40.50.300">
    <property type="entry name" value="P-loop containing nucleotide triphosphate hydrolases"/>
    <property type="match status" value="1"/>
</dbReference>
<feature type="modified residue" description="4-aspartylphosphate" evidence="11">
    <location>
        <position position="55"/>
    </location>
</feature>
<evidence type="ECO:0000259" key="13">
    <source>
        <dbReference type="PROSITE" id="PS50110"/>
    </source>
</evidence>
<dbReference type="Gene3D" id="3.40.50.2300">
    <property type="match status" value="1"/>
</dbReference>
<gene>
    <name evidence="14" type="ORF">MRX98_06365</name>
</gene>
<evidence type="ECO:0000313" key="15">
    <source>
        <dbReference type="Proteomes" id="UP001165427"/>
    </source>
</evidence>
<dbReference type="InterPro" id="IPR027417">
    <property type="entry name" value="P-loop_NTPase"/>
</dbReference>
<dbReference type="GO" id="GO:0043565">
    <property type="term" value="F:sequence-specific DNA binding"/>
    <property type="evidence" value="ECO:0007669"/>
    <property type="project" value="InterPro"/>
</dbReference>
<feature type="domain" description="Sigma-54 factor interaction" evidence="12">
    <location>
        <begin position="148"/>
        <end position="377"/>
    </location>
</feature>
<comment type="caution">
    <text evidence="14">The sequence shown here is derived from an EMBL/GenBank/DDBJ whole genome shotgun (WGS) entry which is preliminary data.</text>
</comment>
<dbReference type="SMART" id="SM00448">
    <property type="entry name" value="REC"/>
    <property type="match status" value="1"/>
</dbReference>
<evidence type="ECO:0000256" key="10">
    <source>
        <dbReference type="ARBA" id="ARBA00023163"/>
    </source>
</evidence>
<dbReference type="SMART" id="SM00382">
    <property type="entry name" value="AAA"/>
    <property type="match status" value="1"/>
</dbReference>
<dbReference type="PROSITE" id="PS00676">
    <property type="entry name" value="SIGMA54_INTERACT_2"/>
    <property type="match status" value="1"/>
</dbReference>
<keyword evidence="2" id="KW-0963">Cytoplasm</keyword>
<dbReference type="Gene3D" id="1.10.8.60">
    <property type="match status" value="1"/>
</dbReference>
<dbReference type="SUPFAM" id="SSF52172">
    <property type="entry name" value="CheY-like"/>
    <property type="match status" value="1"/>
</dbReference>
<evidence type="ECO:0000256" key="9">
    <source>
        <dbReference type="ARBA" id="ARBA00023159"/>
    </source>
</evidence>
<name>A0AA41R1Z6_9BACT</name>
<dbReference type="GO" id="GO:0005737">
    <property type="term" value="C:cytoplasm"/>
    <property type="evidence" value="ECO:0007669"/>
    <property type="project" value="UniProtKB-SubCell"/>
</dbReference>
<evidence type="ECO:0000256" key="8">
    <source>
        <dbReference type="ARBA" id="ARBA00023125"/>
    </source>
</evidence>
<dbReference type="FunFam" id="3.40.50.2300:FF:000018">
    <property type="entry name" value="DNA-binding transcriptional regulator NtrC"/>
    <property type="match status" value="1"/>
</dbReference>
<keyword evidence="3 11" id="KW-0597">Phosphoprotein</keyword>
<dbReference type="InterPro" id="IPR011006">
    <property type="entry name" value="CheY-like_superfamily"/>
</dbReference>
<evidence type="ECO:0000256" key="11">
    <source>
        <dbReference type="PROSITE-ProRule" id="PRU00169"/>
    </source>
</evidence>
<evidence type="ECO:0000256" key="4">
    <source>
        <dbReference type="ARBA" id="ARBA00022741"/>
    </source>
</evidence>
<evidence type="ECO:0000259" key="12">
    <source>
        <dbReference type="PROSITE" id="PS50045"/>
    </source>
</evidence>
<dbReference type="GO" id="GO:0006355">
    <property type="term" value="P:regulation of DNA-templated transcription"/>
    <property type="evidence" value="ECO:0007669"/>
    <property type="project" value="InterPro"/>
</dbReference>
<dbReference type="PROSITE" id="PS50110">
    <property type="entry name" value="RESPONSE_REGULATORY"/>
    <property type="match status" value="1"/>
</dbReference>
<keyword evidence="5" id="KW-0067">ATP-binding</keyword>
<dbReference type="Proteomes" id="UP001165427">
    <property type="component" value="Unassembled WGS sequence"/>
</dbReference>
<reference evidence="14" key="1">
    <citation type="submission" date="2022-04" db="EMBL/GenBank/DDBJ databases">
        <title>Desulfatitalea alkaliphila sp. nov., a novel anaerobic sulfate-reducing bacterium isolated from terrestrial mud volcano, Taman Peninsula, Russia.</title>
        <authorList>
            <person name="Khomyakova M.A."/>
            <person name="Merkel A.Y."/>
            <person name="Slobodkin A.I."/>
        </authorList>
    </citation>
    <scope>NUCLEOTIDE SEQUENCE</scope>
    <source>
        <strain evidence="14">M08but</strain>
    </source>
</reference>
<dbReference type="InterPro" id="IPR001789">
    <property type="entry name" value="Sig_transdc_resp-reg_receiver"/>
</dbReference>
<dbReference type="Gene3D" id="1.10.10.60">
    <property type="entry name" value="Homeodomain-like"/>
    <property type="match status" value="1"/>
</dbReference>
<dbReference type="InterPro" id="IPR025943">
    <property type="entry name" value="Sigma_54_int_dom_ATP-bd_2"/>
</dbReference>
<dbReference type="PANTHER" id="PTHR32071">
    <property type="entry name" value="TRANSCRIPTIONAL REGULATORY PROTEIN"/>
    <property type="match status" value="1"/>
</dbReference>
<dbReference type="EMBL" id="JALJRB010000005">
    <property type="protein sequence ID" value="MCJ8500193.1"/>
    <property type="molecule type" value="Genomic_DNA"/>
</dbReference>
<comment type="subcellular location">
    <subcellularLocation>
        <location evidence="1">Cytoplasm</location>
    </subcellularLocation>
</comment>
<keyword evidence="4" id="KW-0547">Nucleotide-binding</keyword>
<evidence type="ECO:0000313" key="14">
    <source>
        <dbReference type="EMBL" id="MCJ8500193.1"/>
    </source>
</evidence>
<evidence type="ECO:0000256" key="3">
    <source>
        <dbReference type="ARBA" id="ARBA00022553"/>
    </source>
</evidence>
<dbReference type="PROSITE" id="PS50045">
    <property type="entry name" value="SIGMA54_INTERACT_4"/>
    <property type="match status" value="1"/>
</dbReference>